<evidence type="ECO:0000313" key="4">
    <source>
        <dbReference type="Proteomes" id="UP000499080"/>
    </source>
</evidence>
<dbReference type="Proteomes" id="UP000499080">
    <property type="component" value="Unassembled WGS sequence"/>
</dbReference>
<sequence>MNNGKALGYDGIDNIIVKVTFNSYPSLLLHFFNKCLELKYFPDHLKIRLVILFHKMGKDEHNTKSYRPTCLLPTLGKLLEKLLLQRFNFQLKTNKLQHPLQYGFREGKSADDALLHVISLLKQARRQEKPAVLISLDISCAFDSLQYIFHQR</sequence>
<keyword evidence="4" id="KW-1185">Reference proteome</keyword>
<feature type="domain" description="Reverse transcriptase" evidence="1">
    <location>
        <begin position="62"/>
        <end position="146"/>
    </location>
</feature>
<evidence type="ECO:0000313" key="2">
    <source>
        <dbReference type="EMBL" id="GBO22191.1"/>
    </source>
</evidence>
<dbReference type="Pfam" id="PF00078">
    <property type="entry name" value="RVT_1"/>
    <property type="match status" value="1"/>
</dbReference>
<gene>
    <name evidence="3" type="ORF">AVEN_211760_1</name>
    <name evidence="2" type="ORF">AVEN_4220_1</name>
</gene>
<dbReference type="PANTHER" id="PTHR19446">
    <property type="entry name" value="REVERSE TRANSCRIPTASES"/>
    <property type="match status" value="1"/>
</dbReference>
<evidence type="ECO:0000313" key="3">
    <source>
        <dbReference type="EMBL" id="GBO22194.1"/>
    </source>
</evidence>
<dbReference type="OrthoDB" id="6436235at2759"/>
<dbReference type="SUPFAM" id="SSF56672">
    <property type="entry name" value="DNA/RNA polymerases"/>
    <property type="match status" value="1"/>
</dbReference>
<name>A0A4Y2VCT0_ARAVE</name>
<proteinExistence type="predicted"/>
<evidence type="ECO:0000259" key="1">
    <source>
        <dbReference type="Pfam" id="PF00078"/>
    </source>
</evidence>
<dbReference type="EMBL" id="BGPR01045316">
    <property type="protein sequence ID" value="GBO22191.1"/>
    <property type="molecule type" value="Genomic_DNA"/>
</dbReference>
<dbReference type="InterPro" id="IPR000477">
    <property type="entry name" value="RT_dom"/>
</dbReference>
<dbReference type="EMBL" id="BGPR01045319">
    <property type="protein sequence ID" value="GBO22194.1"/>
    <property type="molecule type" value="Genomic_DNA"/>
</dbReference>
<dbReference type="GO" id="GO:0071897">
    <property type="term" value="P:DNA biosynthetic process"/>
    <property type="evidence" value="ECO:0007669"/>
    <property type="project" value="UniProtKB-ARBA"/>
</dbReference>
<comment type="caution">
    <text evidence="3">The sequence shown here is derived from an EMBL/GenBank/DDBJ whole genome shotgun (WGS) entry which is preliminary data.</text>
</comment>
<dbReference type="InterPro" id="IPR043502">
    <property type="entry name" value="DNA/RNA_pol_sf"/>
</dbReference>
<dbReference type="AlphaFoldDB" id="A0A4Y2VCT0"/>
<organism evidence="3 4">
    <name type="scientific">Araneus ventricosus</name>
    <name type="common">Orbweaver spider</name>
    <name type="synonym">Epeira ventricosa</name>
    <dbReference type="NCBI Taxonomy" id="182803"/>
    <lineage>
        <taxon>Eukaryota</taxon>
        <taxon>Metazoa</taxon>
        <taxon>Ecdysozoa</taxon>
        <taxon>Arthropoda</taxon>
        <taxon>Chelicerata</taxon>
        <taxon>Arachnida</taxon>
        <taxon>Araneae</taxon>
        <taxon>Araneomorphae</taxon>
        <taxon>Entelegynae</taxon>
        <taxon>Araneoidea</taxon>
        <taxon>Araneidae</taxon>
        <taxon>Araneus</taxon>
    </lineage>
</organism>
<reference evidence="3 4" key="1">
    <citation type="journal article" date="2019" name="Sci. Rep.">
        <title>Orb-weaving spider Araneus ventricosus genome elucidates the spidroin gene catalogue.</title>
        <authorList>
            <person name="Kono N."/>
            <person name="Nakamura H."/>
            <person name="Ohtoshi R."/>
            <person name="Moran D.A.P."/>
            <person name="Shinohara A."/>
            <person name="Yoshida Y."/>
            <person name="Fujiwara M."/>
            <person name="Mori M."/>
            <person name="Tomita M."/>
            <person name="Arakawa K."/>
        </authorList>
    </citation>
    <scope>NUCLEOTIDE SEQUENCE [LARGE SCALE GENOMIC DNA]</scope>
</reference>
<protein>
    <recommendedName>
        <fullName evidence="1">Reverse transcriptase domain-containing protein</fullName>
    </recommendedName>
</protein>
<accession>A0A4Y2VCT0</accession>